<dbReference type="OrthoDB" id="3538998at2759"/>
<evidence type="ECO:0000313" key="2">
    <source>
        <dbReference type="EMBL" id="OQE21994.1"/>
    </source>
</evidence>
<evidence type="ECO:0000313" key="3">
    <source>
        <dbReference type="Proteomes" id="UP000191285"/>
    </source>
</evidence>
<feature type="region of interest" description="Disordered" evidence="1">
    <location>
        <begin position="349"/>
        <end position="370"/>
    </location>
</feature>
<dbReference type="Proteomes" id="UP000191285">
    <property type="component" value="Unassembled WGS sequence"/>
</dbReference>
<dbReference type="EMBL" id="MLKD01000011">
    <property type="protein sequence ID" value="OQE21994.1"/>
    <property type="molecule type" value="Genomic_DNA"/>
</dbReference>
<evidence type="ECO:0000256" key="1">
    <source>
        <dbReference type="SAM" id="MobiDB-lite"/>
    </source>
</evidence>
<reference evidence="3" key="1">
    <citation type="journal article" date="2017" name="Nat. Microbiol.">
        <title>Global analysis of biosynthetic gene clusters reveals vast potential of secondary metabolite production in Penicillium species.</title>
        <authorList>
            <person name="Nielsen J.C."/>
            <person name="Grijseels S."/>
            <person name="Prigent S."/>
            <person name="Ji B."/>
            <person name="Dainat J."/>
            <person name="Nielsen K.F."/>
            <person name="Frisvad J.C."/>
            <person name="Workman M."/>
            <person name="Nielsen J."/>
        </authorList>
    </citation>
    <scope>NUCLEOTIDE SEQUENCE [LARGE SCALE GENOMIC DNA]</scope>
    <source>
        <strain evidence="3">IBT 24891</strain>
    </source>
</reference>
<name>A0A1V6T7M0_9EURO</name>
<gene>
    <name evidence="2" type="ORF">PENSTE_c011G03009</name>
</gene>
<dbReference type="AlphaFoldDB" id="A0A1V6T7M0"/>
<protein>
    <submittedName>
        <fullName evidence="2">Uncharacterized protein</fullName>
    </submittedName>
</protein>
<accession>A0A1V6T7M0</accession>
<keyword evidence="3" id="KW-1185">Reference proteome</keyword>
<organism evidence="2 3">
    <name type="scientific">Penicillium steckii</name>
    <dbReference type="NCBI Taxonomy" id="303698"/>
    <lineage>
        <taxon>Eukaryota</taxon>
        <taxon>Fungi</taxon>
        <taxon>Dikarya</taxon>
        <taxon>Ascomycota</taxon>
        <taxon>Pezizomycotina</taxon>
        <taxon>Eurotiomycetes</taxon>
        <taxon>Eurotiomycetidae</taxon>
        <taxon>Eurotiales</taxon>
        <taxon>Aspergillaceae</taxon>
        <taxon>Penicillium</taxon>
    </lineage>
</organism>
<proteinExistence type="predicted"/>
<comment type="caution">
    <text evidence="2">The sequence shown here is derived from an EMBL/GenBank/DDBJ whole genome shotgun (WGS) entry which is preliminary data.</text>
</comment>
<sequence>MGLKDGKRVQNLFIERLTRPHNNESNFFFFILQQLIVMWARSTLFVLATVAHLSTAEQVGHWDDSSVCADPDGFAKCYDKADDSYTSCITNNCAGGSTSCVKSCNGDRDCIAKQCPNLGVDCINVCECIRSRDQIDCTASSCWNQVYSCEYQVLAEDLLNNCIKQHLEDIPFWPPPDNAPGGCSCNFGKADKQELQISNYIETCANNMTNLNQMSDVDDMTNYSQACMCCSQSAVLSTIYNTCPNTKPSLLGADDWYNALLVNFKWDECGEYLDAYDCAGDLGFGASSAGDTHTFYKPGGFPKNGTQTLFNTGGVISSPISGDTFTWSYGEVKHTVTVKSTDNVVTASATRTSGNADSTASETGASSTKTGMASINLPRWEATVLLGALGLALA</sequence>